<comment type="caution">
    <text evidence="1">The sequence shown here is derived from an EMBL/GenBank/DDBJ whole genome shotgun (WGS) entry which is preliminary data.</text>
</comment>
<evidence type="ECO:0000313" key="2">
    <source>
        <dbReference type="Proteomes" id="UP000289738"/>
    </source>
</evidence>
<name>A0A444ZTF0_ARAHY</name>
<organism evidence="1 2">
    <name type="scientific">Arachis hypogaea</name>
    <name type="common">Peanut</name>
    <dbReference type="NCBI Taxonomy" id="3818"/>
    <lineage>
        <taxon>Eukaryota</taxon>
        <taxon>Viridiplantae</taxon>
        <taxon>Streptophyta</taxon>
        <taxon>Embryophyta</taxon>
        <taxon>Tracheophyta</taxon>
        <taxon>Spermatophyta</taxon>
        <taxon>Magnoliopsida</taxon>
        <taxon>eudicotyledons</taxon>
        <taxon>Gunneridae</taxon>
        <taxon>Pentapetalae</taxon>
        <taxon>rosids</taxon>
        <taxon>fabids</taxon>
        <taxon>Fabales</taxon>
        <taxon>Fabaceae</taxon>
        <taxon>Papilionoideae</taxon>
        <taxon>50 kb inversion clade</taxon>
        <taxon>dalbergioids sensu lato</taxon>
        <taxon>Dalbergieae</taxon>
        <taxon>Pterocarpus clade</taxon>
        <taxon>Arachis</taxon>
    </lineage>
</organism>
<proteinExistence type="predicted"/>
<sequence length="129" mass="13171">MASRTASKPAREEGSKWWWMRERYRAEREDKEAEVWVGGEEGVVEPVAEWVGGGALQGGGNGGVGGGRGEEGESRAVGICECGEGFGGGGRKDGSEGVDARACLGDGLPPGVHRVVGGRVLRGGDGGCG</sequence>
<reference evidence="1 2" key="1">
    <citation type="submission" date="2019-01" db="EMBL/GenBank/DDBJ databases">
        <title>Sequencing of cultivated peanut Arachis hypogaea provides insights into genome evolution and oil improvement.</title>
        <authorList>
            <person name="Chen X."/>
        </authorList>
    </citation>
    <scope>NUCLEOTIDE SEQUENCE [LARGE SCALE GENOMIC DNA]</scope>
    <source>
        <strain evidence="2">cv. Fuhuasheng</strain>
        <tissue evidence="1">Leaves</tissue>
    </source>
</reference>
<dbReference type="AlphaFoldDB" id="A0A444ZTF0"/>
<evidence type="ECO:0000313" key="1">
    <source>
        <dbReference type="EMBL" id="RYR17475.1"/>
    </source>
</evidence>
<accession>A0A444ZTF0</accession>
<dbReference type="Proteomes" id="UP000289738">
    <property type="component" value="Chromosome B03"/>
</dbReference>
<dbReference type="EMBL" id="SDMP01000013">
    <property type="protein sequence ID" value="RYR17475.1"/>
    <property type="molecule type" value="Genomic_DNA"/>
</dbReference>
<gene>
    <name evidence="1" type="ORF">Ahy_B03g062205</name>
</gene>
<keyword evidence="2" id="KW-1185">Reference proteome</keyword>
<protein>
    <submittedName>
        <fullName evidence="1">Uncharacterized protein</fullName>
    </submittedName>
</protein>